<proteinExistence type="predicted"/>
<reference evidence="1" key="1">
    <citation type="submission" date="2022-02" db="EMBL/GenBank/DDBJ databases">
        <title>Plant Genome Project.</title>
        <authorList>
            <person name="Zhang R.-G."/>
        </authorList>
    </citation>
    <scope>NUCLEOTIDE SEQUENCE</scope>
    <source>
        <strain evidence="1">AT1</strain>
    </source>
</reference>
<accession>A0ACC0P670</accession>
<keyword evidence="2" id="KW-1185">Reference proteome</keyword>
<name>A0ACC0P670_RHOML</name>
<comment type="caution">
    <text evidence="1">The sequence shown here is derived from an EMBL/GenBank/DDBJ whole genome shotgun (WGS) entry which is preliminary data.</text>
</comment>
<sequence>MNKKSKTNTRGKNKGERKSNKSSYLARSAEFLHFQIWHPLGALYKRYGEAVVAQRGRALRTKVDSIIDQGFWKWPRQRNRFIMEIIRETPIDFFPNPSSSDKVVWTLTKDGIFTAKSAWEACRHRNAFQPWHTLVWFGQAVPRWSFIAWIAILGRLSTKDRLVSWGMEVSPQCSLCQNGVESHTHLFFECCFLLRFGGKF</sequence>
<protein>
    <submittedName>
        <fullName evidence="1">Uncharacterized protein</fullName>
    </submittedName>
</protein>
<evidence type="ECO:0000313" key="2">
    <source>
        <dbReference type="Proteomes" id="UP001062846"/>
    </source>
</evidence>
<dbReference type="EMBL" id="CM046391">
    <property type="protein sequence ID" value="KAI8560676.1"/>
    <property type="molecule type" value="Genomic_DNA"/>
</dbReference>
<organism evidence="1 2">
    <name type="scientific">Rhododendron molle</name>
    <name type="common">Chinese azalea</name>
    <name type="synonym">Azalea mollis</name>
    <dbReference type="NCBI Taxonomy" id="49168"/>
    <lineage>
        <taxon>Eukaryota</taxon>
        <taxon>Viridiplantae</taxon>
        <taxon>Streptophyta</taxon>
        <taxon>Embryophyta</taxon>
        <taxon>Tracheophyta</taxon>
        <taxon>Spermatophyta</taxon>
        <taxon>Magnoliopsida</taxon>
        <taxon>eudicotyledons</taxon>
        <taxon>Gunneridae</taxon>
        <taxon>Pentapetalae</taxon>
        <taxon>asterids</taxon>
        <taxon>Ericales</taxon>
        <taxon>Ericaceae</taxon>
        <taxon>Ericoideae</taxon>
        <taxon>Rhodoreae</taxon>
        <taxon>Rhododendron</taxon>
    </lineage>
</organism>
<evidence type="ECO:0000313" key="1">
    <source>
        <dbReference type="EMBL" id="KAI8560676.1"/>
    </source>
</evidence>
<gene>
    <name evidence="1" type="ORF">RHMOL_Rhmol04G0275900</name>
</gene>
<dbReference type="Proteomes" id="UP001062846">
    <property type="component" value="Chromosome 4"/>
</dbReference>